<keyword evidence="3" id="KW-1185">Reference proteome</keyword>
<dbReference type="KEGG" id="mgor:H0P51_09730"/>
<gene>
    <name evidence="2" type="ORF">H0P51_09730</name>
</gene>
<proteinExistence type="predicted"/>
<feature type="chain" id="PRO_5028294214" description="Secreted protein" evidence="1">
    <location>
        <begin position="30"/>
        <end position="183"/>
    </location>
</feature>
<evidence type="ECO:0000313" key="2">
    <source>
        <dbReference type="EMBL" id="QLL09127.1"/>
    </source>
</evidence>
<sequence>MHPSNALVRASLVAATLLSGVRTAPLAQADNSGYAINGTYVATSDGAFATTDYAFHDEATVTSTWTITSTCPAAGHCSGLVSSDQGWSAPLRMEGNVWYVERDIPNWETCLDGSTLAGHQTFMFYPANTNGVTQIGSPYLEGRDKTVGVRAACGIPPVADAPASGSYGKPLTIVMPFRLDKIR</sequence>
<evidence type="ECO:0000313" key="3">
    <source>
        <dbReference type="Proteomes" id="UP000510682"/>
    </source>
</evidence>
<evidence type="ECO:0008006" key="4">
    <source>
        <dbReference type="Google" id="ProtNLM"/>
    </source>
</evidence>
<reference evidence="2 3" key="2">
    <citation type="submission" date="2020-07" db="EMBL/GenBank/DDBJ databases">
        <authorList>
            <person name="Yu X."/>
        </authorList>
    </citation>
    <scope>NUCLEOTIDE SEQUENCE [LARGE SCALE GENOMIC DNA]</scope>
    <source>
        <strain evidence="3">24</strain>
    </source>
</reference>
<feature type="signal peptide" evidence="1">
    <location>
        <begin position="1"/>
        <end position="29"/>
    </location>
</feature>
<reference evidence="3" key="1">
    <citation type="submission" date="2020-07" db="EMBL/GenBank/DDBJ databases">
        <title>Description of Mycobacterium gordonae subsp. intergordonae subsp.nov. and Mycobacterium gordonae subsp. gordonae subsp. nov.</title>
        <authorList>
            <person name="Yu X."/>
        </authorList>
    </citation>
    <scope>NUCLEOTIDE SEQUENCE [LARGE SCALE GENOMIC DNA]</scope>
    <source>
        <strain evidence="3">24</strain>
    </source>
</reference>
<dbReference type="Proteomes" id="UP000510682">
    <property type="component" value="Chromosome"/>
</dbReference>
<reference evidence="3" key="3">
    <citation type="submission" date="2023-07" db="EMBL/GenBank/DDBJ databases">
        <title>Description of Mycobacterium gordonae subsp. intergordonae subsp.nov. and Mycobacterium gordonae subsp. gordonae subsp. nov.</title>
        <authorList>
            <person name="Huang H."/>
        </authorList>
    </citation>
    <scope>NUCLEOTIDE SEQUENCE [LARGE SCALE GENOMIC DNA]</scope>
    <source>
        <strain evidence="3">24</strain>
    </source>
</reference>
<keyword evidence="1" id="KW-0732">Signal</keyword>
<accession>A0A7D6E0D9</accession>
<dbReference type="EMBL" id="CP059165">
    <property type="protein sequence ID" value="QLL09127.1"/>
    <property type="molecule type" value="Genomic_DNA"/>
</dbReference>
<dbReference type="AlphaFoldDB" id="A0A7D6E0D9"/>
<name>A0A7D6E0D9_9MYCO</name>
<protein>
    <recommendedName>
        <fullName evidence="4">Secreted protein</fullName>
    </recommendedName>
</protein>
<evidence type="ECO:0000256" key="1">
    <source>
        <dbReference type="SAM" id="SignalP"/>
    </source>
</evidence>
<organism evidence="2 3">
    <name type="scientific">Mycobacterium vicinigordonae</name>
    <dbReference type="NCBI Taxonomy" id="1719132"/>
    <lineage>
        <taxon>Bacteria</taxon>
        <taxon>Bacillati</taxon>
        <taxon>Actinomycetota</taxon>
        <taxon>Actinomycetes</taxon>
        <taxon>Mycobacteriales</taxon>
        <taxon>Mycobacteriaceae</taxon>
        <taxon>Mycobacterium</taxon>
    </lineage>
</organism>